<dbReference type="PANTHER" id="PTHR43441:SF11">
    <property type="entry name" value="RIBOSOMAL-PROTEIN-SERINE ACETYLTRANSFERASE"/>
    <property type="match status" value="1"/>
</dbReference>
<dbReference type="GO" id="GO:0008999">
    <property type="term" value="F:protein-N-terminal-alanine acetyltransferase activity"/>
    <property type="evidence" value="ECO:0007669"/>
    <property type="project" value="TreeGrafter"/>
</dbReference>
<evidence type="ECO:0000259" key="1">
    <source>
        <dbReference type="PROSITE" id="PS51186"/>
    </source>
</evidence>
<reference evidence="4" key="2">
    <citation type="submission" date="2018-06" db="EMBL/GenBank/DDBJ databases">
        <authorList>
            <consortium name="Pathogen Informatics"/>
            <person name="Doyle S."/>
        </authorList>
    </citation>
    <scope>NUCLEOTIDE SEQUENCE [LARGE SCALE GENOMIC DNA]</scope>
    <source>
        <strain evidence="4">NCTC12218</strain>
    </source>
</reference>
<dbReference type="GeneID" id="93790915"/>
<feature type="domain" description="N-acetyltransferase" evidence="1">
    <location>
        <begin position="23"/>
        <end position="178"/>
    </location>
</feature>
<evidence type="ECO:0000313" key="6">
    <source>
        <dbReference type="Proteomes" id="UP000572988"/>
    </source>
</evidence>
<evidence type="ECO:0000313" key="3">
    <source>
        <dbReference type="EMBL" id="NHA33845.1"/>
    </source>
</evidence>
<dbReference type="InterPro" id="IPR051908">
    <property type="entry name" value="Ribosomal_N-acetyltransferase"/>
</dbReference>
<dbReference type="GO" id="GO:0005737">
    <property type="term" value="C:cytoplasm"/>
    <property type="evidence" value="ECO:0007669"/>
    <property type="project" value="TreeGrafter"/>
</dbReference>
<dbReference type="AlphaFoldDB" id="A0A7Z7VY58"/>
<organism evidence="4">
    <name type="scientific">Staphylococcus schleiferi</name>
    <dbReference type="NCBI Taxonomy" id="1295"/>
    <lineage>
        <taxon>Bacteria</taxon>
        <taxon>Bacillati</taxon>
        <taxon>Bacillota</taxon>
        <taxon>Bacilli</taxon>
        <taxon>Bacillales</taxon>
        <taxon>Staphylococcaceae</taxon>
        <taxon>Staphylococcus</taxon>
    </lineage>
</organism>
<dbReference type="InterPro" id="IPR016181">
    <property type="entry name" value="Acyl_CoA_acyltransferase"/>
</dbReference>
<dbReference type="SUPFAM" id="SSF55729">
    <property type="entry name" value="Acyl-CoA N-acyltransferases (Nat)"/>
    <property type="match status" value="1"/>
</dbReference>
<dbReference type="Proteomes" id="UP000572988">
    <property type="component" value="Unassembled WGS sequence"/>
</dbReference>
<protein>
    <submittedName>
        <fullName evidence="3 4">Acetyltransferase</fullName>
        <ecNumber evidence="4">2.3.1.-</ecNumber>
    </submittedName>
</protein>
<dbReference type="EC" id="2.3.1.-" evidence="4"/>
<dbReference type="RefSeq" id="WP_016424342.1">
    <property type="nucleotide sequence ID" value="NZ_CABKRV010000001.1"/>
</dbReference>
<name>A0A7Z7VY58_STASC</name>
<dbReference type="EMBL" id="LR962863">
    <property type="protein sequence ID" value="CAD7360597.1"/>
    <property type="molecule type" value="Genomic_DNA"/>
</dbReference>
<keyword evidence="4" id="KW-0012">Acyltransferase</keyword>
<proteinExistence type="predicted"/>
<keyword evidence="6" id="KW-1185">Reference proteome</keyword>
<dbReference type="GO" id="GO:1990189">
    <property type="term" value="F:protein N-terminal-serine acetyltransferase activity"/>
    <property type="evidence" value="ECO:0007669"/>
    <property type="project" value="TreeGrafter"/>
</dbReference>
<evidence type="ECO:0000313" key="4">
    <source>
        <dbReference type="EMBL" id="SUM90194.1"/>
    </source>
</evidence>
<gene>
    <name evidence="4" type="primary">ydaF_1</name>
    <name evidence="3" type="ORF">C1O36_04785</name>
    <name evidence="4" type="ORF">NCTC12218_02274</name>
</gene>
<dbReference type="InterPro" id="IPR000182">
    <property type="entry name" value="GNAT_dom"/>
</dbReference>
<dbReference type="Gene3D" id="3.40.630.30">
    <property type="match status" value="1"/>
</dbReference>
<accession>A0A7Z7VY58</accession>
<reference evidence="3 6" key="1">
    <citation type="submission" date="2018-01" db="EMBL/GenBank/DDBJ databases">
        <title>Complete genome sequence of Staphylococcus Scheliferi isolated from human.</title>
        <authorList>
            <person name="Abouelkhair M.A."/>
            <person name="Bemis D.A."/>
            <person name="Kania S.A."/>
        </authorList>
    </citation>
    <scope>NUCLEOTIDE SEQUENCE [LARGE SCALE GENOMIC DNA]</scope>
    <source>
        <strain evidence="3 6">ATCC 43808</strain>
    </source>
</reference>
<evidence type="ECO:0000313" key="2">
    <source>
        <dbReference type="EMBL" id="CAD7360597.1"/>
    </source>
</evidence>
<evidence type="ECO:0000313" key="5">
    <source>
        <dbReference type="Proteomes" id="UP000264146"/>
    </source>
</evidence>
<dbReference type="EMBL" id="UHEF01000001">
    <property type="protein sequence ID" value="SUM90194.1"/>
    <property type="molecule type" value="Genomic_DNA"/>
</dbReference>
<reference evidence="2 5" key="3">
    <citation type="submission" date="2020-11" db="EMBL/GenBank/DDBJ databases">
        <authorList>
            <consortium name="Pathogen Informatics"/>
        </authorList>
    </citation>
    <scope>NUCLEOTIDE SEQUENCE [LARGE SCALE GENOMIC DNA]</scope>
    <source>
        <strain evidence="2 5">NCTC12218</strain>
    </source>
</reference>
<dbReference type="Proteomes" id="UP000264146">
    <property type="component" value="Chromosome"/>
</dbReference>
<sequence>MHHFRLPIEGNIALVYPHIAYAEEILEVIQQNRGHLRRYLKWVDEVTTVEVERKFLEVMLTQVAKGEALLYLIFDENQFIGMVDLHAFDKEKRNAEVGYWLAEAKTKRGIVTRVVKKLCDIAFEDLALNKLELRANVENKGSNRIAEKVGFRWVGVKRDDEYIDHQYRDMNYYELLKSDYYA</sequence>
<dbReference type="PROSITE" id="PS51186">
    <property type="entry name" value="GNAT"/>
    <property type="match status" value="1"/>
</dbReference>
<keyword evidence="4" id="KW-0808">Transferase</keyword>
<dbReference type="EMBL" id="POVK01000012">
    <property type="protein sequence ID" value="NHA33845.1"/>
    <property type="molecule type" value="Genomic_DNA"/>
</dbReference>
<dbReference type="Pfam" id="PF13302">
    <property type="entry name" value="Acetyltransf_3"/>
    <property type="match status" value="1"/>
</dbReference>
<dbReference type="PANTHER" id="PTHR43441">
    <property type="entry name" value="RIBOSOMAL-PROTEIN-SERINE ACETYLTRANSFERASE"/>
    <property type="match status" value="1"/>
</dbReference>